<dbReference type="RefSeq" id="WP_051395806.1">
    <property type="nucleotide sequence ID" value="NZ_CBLX010000004.1"/>
</dbReference>
<reference evidence="3 4" key="2">
    <citation type="journal article" date="2014" name="PLoS ONE">
        <title>Evolution of mitochondria reconstructed from the energy metabolism of living bacteria.</title>
        <authorList>
            <person name="Degli Esposti M."/>
            <person name="Chouaia B."/>
            <person name="Comandatore F."/>
            <person name="Crotti E."/>
            <person name="Sassera D."/>
            <person name="Lievens P.M."/>
            <person name="Daffonchio D."/>
            <person name="Bandi C."/>
        </authorList>
    </citation>
    <scope>NUCLEOTIDE SEQUENCE [LARGE SCALE GENOMIC DNA]</scope>
    <source>
        <strain evidence="3 4">SF2.1</strain>
    </source>
</reference>
<sequence>MSEGEAIMTPVRTRTVTRAVLEDLSVIARDAATRIIMPRFGRLSEADIRTKSSPSDLVTIADILSEEFIAGELARLLPEAVLIGEERCCTQPALIEEAGRAPLSVTIDPIDGTANYAAGLPVFGVMMAVLEHGVPVASVIHDPVTGSSALALMGEGAWTEDPCGATRPMRAARPFSRIEDVTGKIAWRTLPMGDTERADQALRSMTGLWDLRCAAHEYRLVAGGHGHVLAYSRTCLWDHCPGWLLMLEAGAYGARLNDVPYHPAVPGRGLLYAPDRASWQMVRDALALSC</sequence>
<dbReference type="GO" id="GO:0046872">
    <property type="term" value="F:metal ion binding"/>
    <property type="evidence" value="ECO:0007669"/>
    <property type="project" value="UniProtKB-KW"/>
</dbReference>
<dbReference type="AlphaFoldDB" id="A0A060QCG8"/>
<reference evidence="3 4" key="1">
    <citation type="journal article" date="2014" name="Genome Biol. Evol.">
        <title>Acetic acid bacteria genomes reveal functional traits for adaptation to life in insect guts.</title>
        <authorList>
            <person name="Chouaia B."/>
            <person name="Gaiarsa S."/>
            <person name="Crotti E."/>
            <person name="Comandatore F."/>
            <person name="Degli Esposti M."/>
            <person name="Ricci I."/>
            <person name="Alma A."/>
            <person name="Favia G."/>
            <person name="Bandi C."/>
            <person name="Daffonchio D."/>
        </authorList>
    </citation>
    <scope>NUCLEOTIDE SEQUENCE [LARGE SCALE GENOMIC DNA]</scope>
    <source>
        <strain evidence="3 4">SF2.1</strain>
    </source>
</reference>
<dbReference type="Pfam" id="PF00459">
    <property type="entry name" value="Inositol_P"/>
    <property type="match status" value="1"/>
</dbReference>
<accession>A0A060QCG8</accession>
<protein>
    <submittedName>
        <fullName evidence="3">Inositol monophosphatase</fullName>
    </submittedName>
</protein>
<name>A0A060QCG8_9PROT</name>
<feature type="binding site" evidence="2">
    <location>
        <position position="111"/>
    </location>
    <ligand>
        <name>Mg(2+)</name>
        <dbReference type="ChEBI" id="CHEBI:18420"/>
        <label>1</label>
        <note>catalytic</note>
    </ligand>
</feature>
<keyword evidence="2" id="KW-0460">Magnesium</keyword>
<dbReference type="PANTHER" id="PTHR20854">
    <property type="entry name" value="INOSITOL MONOPHOSPHATASE"/>
    <property type="match status" value="1"/>
</dbReference>
<evidence type="ECO:0000256" key="2">
    <source>
        <dbReference type="PIRSR" id="PIRSR600760-2"/>
    </source>
</evidence>
<dbReference type="SUPFAM" id="SSF56655">
    <property type="entry name" value="Carbohydrate phosphatase"/>
    <property type="match status" value="1"/>
</dbReference>
<feature type="binding site" evidence="2">
    <location>
        <position position="238"/>
    </location>
    <ligand>
        <name>Mg(2+)</name>
        <dbReference type="ChEBI" id="CHEBI:18420"/>
        <label>1</label>
        <note>catalytic</note>
    </ligand>
</feature>
<evidence type="ECO:0000313" key="3">
    <source>
        <dbReference type="EMBL" id="CDG38824.1"/>
    </source>
</evidence>
<comment type="similarity">
    <text evidence="1">Belongs to the inositol monophosphatase superfamily.</text>
</comment>
<dbReference type="Gene3D" id="3.40.190.80">
    <property type="match status" value="1"/>
</dbReference>
<evidence type="ECO:0000313" key="4">
    <source>
        <dbReference type="Proteomes" id="UP000027583"/>
    </source>
</evidence>
<dbReference type="PRINTS" id="PR00377">
    <property type="entry name" value="IMPHPHTASES"/>
</dbReference>
<dbReference type="GO" id="GO:0007165">
    <property type="term" value="P:signal transduction"/>
    <property type="evidence" value="ECO:0007669"/>
    <property type="project" value="TreeGrafter"/>
</dbReference>
<dbReference type="GO" id="GO:0008934">
    <property type="term" value="F:inositol monophosphate 1-phosphatase activity"/>
    <property type="evidence" value="ECO:0007669"/>
    <property type="project" value="TreeGrafter"/>
</dbReference>
<dbReference type="PANTHER" id="PTHR20854:SF4">
    <property type="entry name" value="INOSITOL-1-MONOPHOSPHATASE-RELATED"/>
    <property type="match status" value="1"/>
</dbReference>
<proteinExistence type="inferred from homology"/>
<dbReference type="Gene3D" id="3.30.540.10">
    <property type="entry name" value="Fructose-1,6-Bisphosphatase, subunit A, domain 1"/>
    <property type="match status" value="1"/>
</dbReference>
<feature type="binding site" evidence="2">
    <location>
        <position position="108"/>
    </location>
    <ligand>
        <name>Mg(2+)</name>
        <dbReference type="ChEBI" id="CHEBI:18420"/>
        <label>1</label>
        <note>catalytic</note>
    </ligand>
</feature>
<dbReference type="InterPro" id="IPR000760">
    <property type="entry name" value="Inositol_monophosphatase-like"/>
</dbReference>
<dbReference type="EMBL" id="CBLX010000004">
    <property type="protein sequence ID" value="CDG38824.1"/>
    <property type="molecule type" value="Genomic_DNA"/>
</dbReference>
<dbReference type="GO" id="GO:0006020">
    <property type="term" value="P:inositol metabolic process"/>
    <property type="evidence" value="ECO:0007669"/>
    <property type="project" value="TreeGrafter"/>
</dbReference>
<comment type="cofactor">
    <cofactor evidence="2">
        <name>Mg(2+)</name>
        <dbReference type="ChEBI" id="CHEBI:18420"/>
    </cofactor>
</comment>
<dbReference type="Proteomes" id="UP000027583">
    <property type="component" value="Unassembled WGS sequence"/>
</dbReference>
<comment type="caution">
    <text evidence="3">The sequence shown here is derived from an EMBL/GenBank/DDBJ whole genome shotgun (WGS) entry which is preliminary data.</text>
</comment>
<dbReference type="eggNOG" id="COG0483">
    <property type="taxonomic scope" value="Bacteria"/>
</dbReference>
<evidence type="ECO:0000256" key="1">
    <source>
        <dbReference type="ARBA" id="ARBA00009759"/>
    </source>
</evidence>
<organism evidence="3 4">
    <name type="scientific">Asaia bogorensis</name>
    <dbReference type="NCBI Taxonomy" id="91915"/>
    <lineage>
        <taxon>Bacteria</taxon>
        <taxon>Pseudomonadati</taxon>
        <taxon>Pseudomonadota</taxon>
        <taxon>Alphaproteobacteria</taxon>
        <taxon>Acetobacterales</taxon>
        <taxon>Acetobacteraceae</taxon>
        <taxon>Asaia</taxon>
    </lineage>
</organism>
<feature type="binding site" evidence="2">
    <location>
        <position position="110"/>
    </location>
    <ligand>
        <name>Mg(2+)</name>
        <dbReference type="ChEBI" id="CHEBI:18420"/>
        <label>1</label>
        <note>catalytic</note>
    </ligand>
</feature>
<gene>
    <name evidence="3" type="ORF">ASAP_0779</name>
</gene>
<keyword evidence="2" id="KW-0479">Metal-binding</keyword>
<feature type="binding site" evidence="2">
    <location>
        <position position="85"/>
    </location>
    <ligand>
        <name>Mg(2+)</name>
        <dbReference type="ChEBI" id="CHEBI:18420"/>
        <label>1</label>
        <note>catalytic</note>
    </ligand>
</feature>